<evidence type="ECO:0000313" key="1">
    <source>
        <dbReference type="EMBL" id="KAF2580041.1"/>
    </source>
</evidence>
<dbReference type="EMBL" id="QGKW02001660">
    <property type="protein sequence ID" value="KAF2580041.1"/>
    <property type="molecule type" value="Genomic_DNA"/>
</dbReference>
<dbReference type="AlphaFoldDB" id="A0A8S9JCX2"/>
<organism evidence="1 2">
    <name type="scientific">Brassica cretica</name>
    <name type="common">Mustard</name>
    <dbReference type="NCBI Taxonomy" id="69181"/>
    <lineage>
        <taxon>Eukaryota</taxon>
        <taxon>Viridiplantae</taxon>
        <taxon>Streptophyta</taxon>
        <taxon>Embryophyta</taxon>
        <taxon>Tracheophyta</taxon>
        <taxon>Spermatophyta</taxon>
        <taxon>Magnoliopsida</taxon>
        <taxon>eudicotyledons</taxon>
        <taxon>Gunneridae</taxon>
        <taxon>Pentapetalae</taxon>
        <taxon>rosids</taxon>
        <taxon>malvids</taxon>
        <taxon>Brassicales</taxon>
        <taxon>Brassicaceae</taxon>
        <taxon>Brassiceae</taxon>
        <taxon>Brassica</taxon>
    </lineage>
</organism>
<reference evidence="1" key="1">
    <citation type="submission" date="2019-12" db="EMBL/GenBank/DDBJ databases">
        <title>Genome sequencing and annotation of Brassica cretica.</title>
        <authorList>
            <person name="Studholme D.J."/>
            <person name="Sarris P.F."/>
        </authorList>
    </citation>
    <scope>NUCLEOTIDE SEQUENCE</scope>
    <source>
        <strain evidence="1">PFS-001/15</strain>
        <tissue evidence="1">Leaf</tissue>
    </source>
</reference>
<dbReference type="Proteomes" id="UP000712281">
    <property type="component" value="Unassembled WGS sequence"/>
</dbReference>
<sequence>MATKKMATEPPLRIEGVDLAPIGVEIENLEVSNRTVAVASDLGVLGIGSSSDVGVEDATVSLSQYRIVDGREELVAKEGLTEKGSKKV</sequence>
<evidence type="ECO:0000313" key="2">
    <source>
        <dbReference type="Proteomes" id="UP000712281"/>
    </source>
</evidence>
<protein>
    <submittedName>
        <fullName evidence="1">Uncharacterized protein</fullName>
    </submittedName>
</protein>
<comment type="caution">
    <text evidence="1">The sequence shown here is derived from an EMBL/GenBank/DDBJ whole genome shotgun (WGS) entry which is preliminary data.</text>
</comment>
<proteinExistence type="predicted"/>
<name>A0A8S9JCX2_BRACR</name>
<gene>
    <name evidence="1" type="ORF">F2Q68_00002803</name>
</gene>
<accession>A0A8S9JCX2</accession>